<dbReference type="AlphaFoldDB" id="A0AA36J9E8"/>
<reference evidence="2" key="1">
    <citation type="submission" date="2023-08" db="EMBL/GenBank/DDBJ databases">
        <authorList>
            <person name="Chen Y."/>
            <person name="Shah S."/>
            <person name="Dougan E. K."/>
            <person name="Thang M."/>
            <person name="Chan C."/>
        </authorList>
    </citation>
    <scope>NUCLEOTIDE SEQUENCE</scope>
</reference>
<evidence type="ECO:0000313" key="3">
    <source>
        <dbReference type="Proteomes" id="UP001178507"/>
    </source>
</evidence>
<accession>A0AA36J9E8</accession>
<protein>
    <submittedName>
        <fullName evidence="2">Uncharacterized protein</fullName>
    </submittedName>
</protein>
<gene>
    <name evidence="2" type="ORF">EVOR1521_LOCUS24183</name>
</gene>
<evidence type="ECO:0000313" key="2">
    <source>
        <dbReference type="EMBL" id="CAJ1400944.1"/>
    </source>
</evidence>
<sequence length="385" mass="44112">MASRTCDFDFQPVAPLAGVTNEGAAMFGEKRMSVQRERLAGTLSRSCRIPATRPSLACTAGRTMYRFREKGGPSISRTVASRNEEVDRNSKAIQHFSKLDGSPRMKNDRDRRISESAKVPQVDSKALTAEIDSVAMELRNLIAGVDTDMSLAQKSEVRKDEDEEEGQSLHAKLLKYRYVRKIEAPPPPLEPLDGTYLKAPREVDKMEMNLQKFRISWKRDALERARHWNKETADRISTARCRRDEEIERSEAHFLHQLAEKEKVPQRVGALRMAQVEKMKAKAAAREEKLELVRRKKQEELEARQLQLQELLGERKGQMHRQSSGRSESPAKNPEGEESIQEVEPQPEAKEEGIDWFQSSLREEDEEEEEERDKKEKETKEGQGA</sequence>
<feature type="compositionally biased region" description="Basic and acidic residues" evidence="1">
    <location>
        <begin position="372"/>
        <end position="385"/>
    </location>
</feature>
<feature type="region of interest" description="Disordered" evidence="1">
    <location>
        <begin position="311"/>
        <end position="385"/>
    </location>
</feature>
<dbReference type="Proteomes" id="UP001178507">
    <property type="component" value="Unassembled WGS sequence"/>
</dbReference>
<name>A0AA36J9E8_9DINO</name>
<dbReference type="EMBL" id="CAUJNA010003392">
    <property type="protein sequence ID" value="CAJ1400944.1"/>
    <property type="molecule type" value="Genomic_DNA"/>
</dbReference>
<comment type="caution">
    <text evidence="2">The sequence shown here is derived from an EMBL/GenBank/DDBJ whole genome shotgun (WGS) entry which is preliminary data.</text>
</comment>
<evidence type="ECO:0000256" key="1">
    <source>
        <dbReference type="SAM" id="MobiDB-lite"/>
    </source>
</evidence>
<organism evidence="2 3">
    <name type="scientific">Effrenium voratum</name>
    <dbReference type="NCBI Taxonomy" id="2562239"/>
    <lineage>
        <taxon>Eukaryota</taxon>
        <taxon>Sar</taxon>
        <taxon>Alveolata</taxon>
        <taxon>Dinophyceae</taxon>
        <taxon>Suessiales</taxon>
        <taxon>Symbiodiniaceae</taxon>
        <taxon>Effrenium</taxon>
    </lineage>
</organism>
<proteinExistence type="predicted"/>
<keyword evidence="3" id="KW-1185">Reference proteome</keyword>